<dbReference type="GO" id="GO:0006310">
    <property type="term" value="P:DNA recombination"/>
    <property type="evidence" value="ECO:0007669"/>
    <property type="project" value="InterPro"/>
</dbReference>
<dbReference type="InterPro" id="IPR036614">
    <property type="entry name" value="RusA-like_sf"/>
</dbReference>
<organism evidence="1 2">
    <name type="scientific">Collibacillus ludicampi</name>
    <dbReference type="NCBI Taxonomy" id="2771369"/>
    <lineage>
        <taxon>Bacteria</taxon>
        <taxon>Bacillati</taxon>
        <taxon>Bacillota</taxon>
        <taxon>Bacilli</taxon>
        <taxon>Bacillales</taxon>
        <taxon>Alicyclobacillaceae</taxon>
        <taxon>Collibacillus</taxon>
    </lineage>
</organism>
<protein>
    <submittedName>
        <fullName evidence="1">Uncharacterized protein</fullName>
    </submittedName>
</protein>
<dbReference type="RefSeq" id="WP_282200934.1">
    <property type="nucleotide sequence ID" value="NZ_BOQE01000001.1"/>
</dbReference>
<dbReference type="GO" id="GO:0006281">
    <property type="term" value="P:DNA repair"/>
    <property type="evidence" value="ECO:0007669"/>
    <property type="project" value="InterPro"/>
</dbReference>
<sequence length="144" mass="16586">MRIEFIVHDIPPKKHGEKSMWDHPTEVPRLILLRKQAFQAMKEMGLRDCLRSLITLELTLYVPRSNLESIGDLDNFITGVCDGLQAAHSNIKKFHEAFSRYADIHPTRTLLIENDSRIVSIQAKKEINPEDDGVFYKIAVQSRD</sequence>
<keyword evidence="2" id="KW-1185">Reference proteome</keyword>
<dbReference type="Gene3D" id="3.30.1330.70">
    <property type="entry name" value="Holliday junction resolvase RusA"/>
    <property type="match status" value="1"/>
</dbReference>
<dbReference type="EMBL" id="BOQE01000001">
    <property type="protein sequence ID" value="GIM48013.1"/>
    <property type="molecule type" value="Genomic_DNA"/>
</dbReference>
<reference evidence="1" key="1">
    <citation type="journal article" date="2023" name="Int. J. Syst. Evol. Microbiol.">
        <title>Collibacillus ludicampi gen. nov., sp. nov., a new soil bacterium of the family Alicyclobacillaceae.</title>
        <authorList>
            <person name="Jojima T."/>
            <person name="Ioku Y."/>
            <person name="Fukuta Y."/>
            <person name="Shirasaka N."/>
            <person name="Matsumura Y."/>
            <person name="Mori M."/>
        </authorList>
    </citation>
    <scope>NUCLEOTIDE SEQUENCE</scope>
    <source>
        <strain evidence="1">TP075</strain>
    </source>
</reference>
<dbReference type="AlphaFoldDB" id="A0AAV4LK81"/>
<dbReference type="Proteomes" id="UP001057291">
    <property type="component" value="Unassembled WGS sequence"/>
</dbReference>
<name>A0AAV4LK81_9BACL</name>
<evidence type="ECO:0000313" key="2">
    <source>
        <dbReference type="Proteomes" id="UP001057291"/>
    </source>
</evidence>
<gene>
    <name evidence="1" type="ORF">DNHGIG_35620</name>
</gene>
<proteinExistence type="predicted"/>
<dbReference type="GO" id="GO:0000287">
    <property type="term" value="F:magnesium ion binding"/>
    <property type="evidence" value="ECO:0007669"/>
    <property type="project" value="InterPro"/>
</dbReference>
<evidence type="ECO:0000313" key="1">
    <source>
        <dbReference type="EMBL" id="GIM48013.1"/>
    </source>
</evidence>
<accession>A0AAV4LK81</accession>
<comment type="caution">
    <text evidence="1">The sequence shown here is derived from an EMBL/GenBank/DDBJ whole genome shotgun (WGS) entry which is preliminary data.</text>
</comment>